<evidence type="ECO:0000313" key="2">
    <source>
        <dbReference type="EMBL" id="KIM94569.1"/>
    </source>
</evidence>
<gene>
    <name evidence="2" type="ORF">OIDMADRAFT_135315</name>
</gene>
<reference evidence="3" key="2">
    <citation type="submission" date="2015-01" db="EMBL/GenBank/DDBJ databases">
        <title>Evolutionary Origins and Diversification of the Mycorrhizal Mutualists.</title>
        <authorList>
            <consortium name="DOE Joint Genome Institute"/>
            <consortium name="Mycorrhizal Genomics Consortium"/>
            <person name="Kohler A."/>
            <person name="Kuo A."/>
            <person name="Nagy L.G."/>
            <person name="Floudas D."/>
            <person name="Copeland A."/>
            <person name="Barry K.W."/>
            <person name="Cichocki N."/>
            <person name="Veneault-Fourrey C."/>
            <person name="LaButti K."/>
            <person name="Lindquist E.A."/>
            <person name="Lipzen A."/>
            <person name="Lundell T."/>
            <person name="Morin E."/>
            <person name="Murat C."/>
            <person name="Riley R."/>
            <person name="Ohm R."/>
            <person name="Sun H."/>
            <person name="Tunlid A."/>
            <person name="Henrissat B."/>
            <person name="Grigoriev I.V."/>
            <person name="Hibbett D.S."/>
            <person name="Martin F."/>
        </authorList>
    </citation>
    <scope>NUCLEOTIDE SEQUENCE [LARGE SCALE GENOMIC DNA]</scope>
    <source>
        <strain evidence="3">Zn</strain>
    </source>
</reference>
<sequence length="255" mass="27711">MGQLTLASRLKEHLSAPVLEDVLLEAEMLTLTFATGIEDAVTFPDFHCFVSNQTGNTVMLAIAASGIIPTVITLRYIATSLSMFVLGGCVIGQLGNFIGCRRRGWLILSSFIQTILVFTASYLQFNYTGSNRSQVADLAVITLLAISASGQVAMARSLRMTEITTANATSAYVDTFIDVNLYKFQNRSRNRRFLFLLSLYGGSFTGAFAYLKLGSSLTLLIAAVGKVLVTIAFFFNSEIESLNTSSLNLSAIAYR</sequence>
<keyword evidence="1" id="KW-0472">Membrane</keyword>
<dbReference type="Pfam" id="PF06912">
    <property type="entry name" value="DUF1275"/>
    <property type="match status" value="1"/>
</dbReference>
<organism evidence="2 3">
    <name type="scientific">Oidiodendron maius (strain Zn)</name>
    <dbReference type="NCBI Taxonomy" id="913774"/>
    <lineage>
        <taxon>Eukaryota</taxon>
        <taxon>Fungi</taxon>
        <taxon>Dikarya</taxon>
        <taxon>Ascomycota</taxon>
        <taxon>Pezizomycotina</taxon>
        <taxon>Leotiomycetes</taxon>
        <taxon>Leotiomycetes incertae sedis</taxon>
        <taxon>Myxotrichaceae</taxon>
        <taxon>Oidiodendron</taxon>
    </lineage>
</organism>
<feature type="transmembrane region" description="Helical" evidence="1">
    <location>
        <begin position="135"/>
        <end position="154"/>
    </location>
</feature>
<dbReference type="EMBL" id="KN832889">
    <property type="protein sequence ID" value="KIM94569.1"/>
    <property type="molecule type" value="Genomic_DNA"/>
</dbReference>
<feature type="transmembrane region" description="Helical" evidence="1">
    <location>
        <begin position="105"/>
        <end position="123"/>
    </location>
</feature>
<dbReference type="PANTHER" id="PTHR37488:SF2">
    <property type="entry name" value="DUF1275 DOMAIN-CONTAINING PROTEIN"/>
    <property type="match status" value="1"/>
</dbReference>
<reference evidence="2 3" key="1">
    <citation type="submission" date="2014-04" db="EMBL/GenBank/DDBJ databases">
        <authorList>
            <consortium name="DOE Joint Genome Institute"/>
            <person name="Kuo A."/>
            <person name="Martino E."/>
            <person name="Perotto S."/>
            <person name="Kohler A."/>
            <person name="Nagy L.G."/>
            <person name="Floudas D."/>
            <person name="Copeland A."/>
            <person name="Barry K.W."/>
            <person name="Cichocki N."/>
            <person name="Veneault-Fourrey C."/>
            <person name="LaButti K."/>
            <person name="Lindquist E.A."/>
            <person name="Lipzen A."/>
            <person name="Lundell T."/>
            <person name="Morin E."/>
            <person name="Murat C."/>
            <person name="Sun H."/>
            <person name="Tunlid A."/>
            <person name="Henrissat B."/>
            <person name="Grigoriev I.V."/>
            <person name="Hibbett D.S."/>
            <person name="Martin F."/>
            <person name="Nordberg H.P."/>
            <person name="Cantor M.N."/>
            <person name="Hua S.X."/>
        </authorList>
    </citation>
    <scope>NUCLEOTIDE SEQUENCE [LARGE SCALE GENOMIC DNA]</scope>
    <source>
        <strain evidence="2 3">Zn</strain>
    </source>
</reference>
<evidence type="ECO:0000256" key="1">
    <source>
        <dbReference type="SAM" id="Phobius"/>
    </source>
</evidence>
<dbReference type="PANTHER" id="PTHR37488">
    <property type="entry name" value="DUF1275 DOMAIN-CONTAINING PROTEIN"/>
    <property type="match status" value="1"/>
</dbReference>
<evidence type="ECO:0000313" key="3">
    <source>
        <dbReference type="Proteomes" id="UP000054321"/>
    </source>
</evidence>
<dbReference type="InParanoid" id="A0A0C3GT54"/>
<keyword evidence="1" id="KW-1133">Transmembrane helix</keyword>
<dbReference type="Proteomes" id="UP000054321">
    <property type="component" value="Unassembled WGS sequence"/>
</dbReference>
<evidence type="ECO:0008006" key="4">
    <source>
        <dbReference type="Google" id="ProtNLM"/>
    </source>
</evidence>
<feature type="transmembrane region" description="Helical" evidence="1">
    <location>
        <begin position="217"/>
        <end position="235"/>
    </location>
</feature>
<feature type="transmembrane region" description="Helical" evidence="1">
    <location>
        <begin position="193"/>
        <end position="211"/>
    </location>
</feature>
<dbReference type="AlphaFoldDB" id="A0A0C3GT54"/>
<feature type="transmembrane region" description="Helical" evidence="1">
    <location>
        <begin position="76"/>
        <end position="98"/>
    </location>
</feature>
<dbReference type="HOGENOM" id="CLU_061825_1_2_1"/>
<proteinExistence type="predicted"/>
<dbReference type="STRING" id="913774.A0A0C3GT54"/>
<accession>A0A0C3GT54</accession>
<protein>
    <recommendedName>
        <fullName evidence="4">DUF1275 domain protein</fullName>
    </recommendedName>
</protein>
<dbReference type="OrthoDB" id="5223589at2759"/>
<keyword evidence="1" id="KW-0812">Transmembrane</keyword>
<keyword evidence="3" id="KW-1185">Reference proteome</keyword>
<dbReference type="InterPro" id="IPR010699">
    <property type="entry name" value="DUF1275"/>
</dbReference>
<name>A0A0C3GT54_OIDMZ</name>